<dbReference type="GO" id="GO:0051287">
    <property type="term" value="F:NAD binding"/>
    <property type="evidence" value="ECO:0007669"/>
    <property type="project" value="InterPro"/>
</dbReference>
<dbReference type="PANTHER" id="PTHR11728:SF1">
    <property type="entry name" value="GLYCEROL-3-PHOSPHATE DEHYDROGENASE [NAD(+)] 2, CHLOROPLASTIC"/>
    <property type="match status" value="1"/>
</dbReference>
<gene>
    <name evidence="4" type="primary">gpsA_1</name>
    <name evidence="4" type="ORF">A6302_02269</name>
</gene>
<organism evidence="4 5">
    <name type="scientific">Methylobrevis pamukkalensis</name>
    <dbReference type="NCBI Taxonomy" id="1439726"/>
    <lineage>
        <taxon>Bacteria</taxon>
        <taxon>Pseudomonadati</taxon>
        <taxon>Pseudomonadota</taxon>
        <taxon>Alphaproteobacteria</taxon>
        <taxon>Hyphomicrobiales</taxon>
        <taxon>Pleomorphomonadaceae</taxon>
        <taxon>Methylobrevis</taxon>
    </lineage>
</organism>
<dbReference type="EMBL" id="MCRJ01000051">
    <property type="protein sequence ID" value="ODN70405.1"/>
    <property type="molecule type" value="Genomic_DNA"/>
</dbReference>
<dbReference type="EC" id="1.1.1.94" evidence="4"/>
<dbReference type="InterPro" id="IPR006168">
    <property type="entry name" value="G3P_DH_NAD-dep"/>
</dbReference>
<feature type="region of interest" description="Disordered" evidence="1">
    <location>
        <begin position="191"/>
        <end position="212"/>
    </location>
</feature>
<keyword evidence="5" id="KW-1185">Reference proteome</keyword>
<comment type="caution">
    <text evidence="4">The sequence shown here is derived from an EMBL/GenBank/DDBJ whole genome shotgun (WGS) entry which is preliminary data.</text>
</comment>
<evidence type="ECO:0000256" key="2">
    <source>
        <dbReference type="SAM" id="SignalP"/>
    </source>
</evidence>
<protein>
    <submittedName>
        <fullName evidence="4">Glycerol-3-phosphate dehydrogenase [NAD(P)+]</fullName>
        <ecNumber evidence="4">1.1.1.94</ecNumber>
    </submittedName>
</protein>
<feature type="signal peptide" evidence="2">
    <location>
        <begin position="1"/>
        <end position="21"/>
    </location>
</feature>
<dbReference type="GO" id="GO:0005829">
    <property type="term" value="C:cytosol"/>
    <property type="evidence" value="ECO:0007669"/>
    <property type="project" value="TreeGrafter"/>
</dbReference>
<dbReference type="Pfam" id="PF01210">
    <property type="entry name" value="NAD_Gly3P_dh_N"/>
    <property type="match status" value="1"/>
</dbReference>
<dbReference type="PANTHER" id="PTHR11728">
    <property type="entry name" value="GLYCEROL-3-PHOSPHATE DEHYDROGENASE"/>
    <property type="match status" value="1"/>
</dbReference>
<evidence type="ECO:0000313" key="4">
    <source>
        <dbReference type="EMBL" id="ODN70405.1"/>
    </source>
</evidence>
<reference evidence="4 5" key="1">
    <citation type="submission" date="2016-07" db="EMBL/GenBank/DDBJ databases">
        <title>Draft Genome Sequence of Methylobrevis pamukkalensis PK2.</title>
        <authorList>
            <person name="Vasilenko O.V."/>
            <person name="Doronina N.V."/>
            <person name="Shmareva M.N."/>
            <person name="Tarlachkov S.V."/>
            <person name="Mustakhimov I."/>
            <person name="Trotsenko Y.A."/>
        </authorList>
    </citation>
    <scope>NUCLEOTIDE SEQUENCE [LARGE SCALE GENOMIC DNA]</scope>
    <source>
        <strain evidence="4 5">PK2</strain>
    </source>
</reference>
<dbReference type="InterPro" id="IPR011128">
    <property type="entry name" value="G3P_DH_NAD-dep_N"/>
</dbReference>
<dbReference type="AlphaFoldDB" id="A0A1E3H2M5"/>
<proteinExistence type="predicted"/>
<dbReference type="Gene3D" id="3.40.50.720">
    <property type="entry name" value="NAD(P)-binding Rossmann-like Domain"/>
    <property type="match status" value="1"/>
</dbReference>
<dbReference type="PATRIC" id="fig|1439726.3.peg.2390"/>
<keyword evidence="4" id="KW-0560">Oxidoreductase</keyword>
<accession>A0A1E3H2M5</accession>
<dbReference type="GO" id="GO:0046168">
    <property type="term" value="P:glycerol-3-phosphate catabolic process"/>
    <property type="evidence" value="ECO:0007669"/>
    <property type="project" value="InterPro"/>
</dbReference>
<dbReference type="PRINTS" id="PR00077">
    <property type="entry name" value="GPDHDRGNASE"/>
</dbReference>
<evidence type="ECO:0000259" key="3">
    <source>
        <dbReference type="Pfam" id="PF01210"/>
    </source>
</evidence>
<dbReference type="GO" id="GO:0047952">
    <property type="term" value="F:glycerol-3-phosphate dehydrogenase [NAD(P)+] activity"/>
    <property type="evidence" value="ECO:0007669"/>
    <property type="project" value="UniProtKB-EC"/>
</dbReference>
<feature type="domain" description="Glycerol-3-phosphate dehydrogenase NAD-dependent N-terminal" evidence="3">
    <location>
        <begin position="6"/>
        <end position="156"/>
    </location>
</feature>
<dbReference type="SUPFAM" id="SSF51735">
    <property type="entry name" value="NAD(P)-binding Rossmann-fold domains"/>
    <property type="match status" value="1"/>
</dbReference>
<evidence type="ECO:0000313" key="5">
    <source>
        <dbReference type="Proteomes" id="UP000094622"/>
    </source>
</evidence>
<dbReference type="InterPro" id="IPR036291">
    <property type="entry name" value="NAD(P)-bd_dom_sf"/>
</dbReference>
<evidence type="ECO:0000256" key="1">
    <source>
        <dbReference type="SAM" id="MobiDB-lite"/>
    </source>
</evidence>
<dbReference type="Proteomes" id="UP000094622">
    <property type="component" value="Unassembled WGS sequence"/>
</dbReference>
<feature type="chain" id="PRO_5009128864" evidence="2">
    <location>
        <begin position="22"/>
        <end position="212"/>
    </location>
</feature>
<keyword evidence="2" id="KW-0732">Signal</keyword>
<name>A0A1E3H2M5_9HYPH</name>
<sequence>MSAPRIAVLGAGAWGTALALAAARAGRTVDLVGRDAGKMAVLATSRATPHLPGVTLPPGVCPTADTACLATAGIVLVVVPAQATRSEAERLAGLIRPGTPLIACAKGIDAATGQLVGEVLAAAIPQAPVAVLSGPGFAVEVAAGLPTALTIAAEEPGLAEALCQALAGPAFRPYASEDVVASSSAARSRTCSRLPPASSPAATSGRARKRRW</sequence>